<keyword evidence="1" id="KW-0614">Plasmid</keyword>
<evidence type="ECO:0000313" key="1">
    <source>
        <dbReference type="EMBL" id="BAM13933.1"/>
    </source>
</evidence>
<name>I2FFZ8_9PSED</name>
<dbReference type="AlphaFoldDB" id="I2FFZ8"/>
<dbReference type="EMBL" id="AB714582">
    <property type="protein sequence ID" value="BAM13933.1"/>
    <property type="molecule type" value="Genomic_DNA"/>
</dbReference>
<organism evidence="1">
    <name type="scientific">Pseudomonas sp. K-62</name>
    <dbReference type="NCBI Taxonomy" id="76885"/>
    <lineage>
        <taxon>Bacteria</taxon>
        <taxon>Pseudomonadati</taxon>
        <taxon>Pseudomonadota</taxon>
        <taxon>Gammaproteobacteria</taxon>
        <taxon>Pseudomonadales</taxon>
        <taxon>Pseudomonadaceae</taxon>
        <taxon>Pseudomonas</taxon>
    </lineage>
</organism>
<proteinExistence type="predicted"/>
<dbReference type="SUPFAM" id="SSF56059">
    <property type="entry name" value="Glutathione synthetase ATP-binding domain-like"/>
    <property type="match status" value="1"/>
</dbReference>
<protein>
    <submittedName>
        <fullName evidence="1">Uncharacterized protein</fullName>
    </submittedName>
</protein>
<sequence length="425" mass="46753">MLMPRLVIGALPSERSKGERLCIAPNRSLMKQSLAALRDTDALGGADSKYENLFSHVPVFVSAVDMAQIKRVVQAVEAAAKLLGYYNAVLSYAPDVAHYDPGPAGVFMGYDFHLNGDGPQLIEVNTNAGGAFLVDLQVRTWSACCAPAQDTVSLPQVHDFENNVMQMFRAEWARQRGQGGPSRIAIIDDDPRGQFMYPEFLLAQRAFERHGVEALILAPEFLVYKNRRLFAGDKPIDLVYNRLVDFALALPSHAALRAAYLDGSVVVTPNPHVHALLANKRNLTFLSDPDTLRGWGLDEDHTAALRSAVPRTTLVMAENADALWEKRRNLFFKPATGHGSKAVYRGSKLTKGVWAEIVNGDYVAQSFTAPEQRIIEIDGCGIRLKADLRLYTYTGKVLFAAARLYQGQATNFRTRGGGFAPVFGI</sequence>
<reference evidence="1" key="1">
    <citation type="submission" date="2012-04" db="EMBL/GenBank/DDBJ databases">
        <title>Nucleotide sequence of Pseudomonas sp. K-62 plasmid pMR68 containing mercury resistance genes.</title>
        <authorList>
            <person name="Kiyono M."/>
            <person name="Mochizuki Y."/>
            <person name="Koizawa K."/>
            <person name="Sone Y."/>
            <person name="Nakamura R."/>
            <person name="Pan-Hou H."/>
            <person name="Sakabe K."/>
        </authorList>
    </citation>
    <scope>NUCLEOTIDE SEQUENCE</scope>
    <source>
        <strain evidence="1">K-62</strain>
        <plasmid evidence="1">pMR68</plasmid>
    </source>
</reference>
<accession>I2FFZ8</accession>
<geneLocation type="plasmid" evidence="1">
    <name>pMR68</name>
</geneLocation>